<keyword evidence="2" id="KW-1185">Reference proteome</keyword>
<organism evidence="1 2">
    <name type="scientific">Vibrio maritimus</name>
    <dbReference type="NCBI Taxonomy" id="990268"/>
    <lineage>
        <taxon>Bacteria</taxon>
        <taxon>Pseudomonadati</taxon>
        <taxon>Pseudomonadota</taxon>
        <taxon>Gammaproteobacteria</taxon>
        <taxon>Vibrionales</taxon>
        <taxon>Vibrionaceae</taxon>
        <taxon>Vibrio</taxon>
    </lineage>
</organism>
<name>A0A090TT68_9VIBR</name>
<reference evidence="1 2" key="2">
    <citation type="submission" date="2014-09" db="EMBL/GenBank/DDBJ databases">
        <authorList>
            <consortium name="NBRP consortium"/>
            <person name="Sawabe T."/>
            <person name="Meirelles P."/>
            <person name="Nakanishi M."/>
            <person name="Sayaka M."/>
            <person name="Hattori M."/>
            <person name="Ohkuma M."/>
        </authorList>
    </citation>
    <scope>NUCLEOTIDE SEQUENCE [LARGE SCALE GENOMIC DNA]</scope>
    <source>
        <strain evidence="1 2">JCM 19240</strain>
    </source>
</reference>
<gene>
    <name evidence="1" type="ORF">JCM19240_1150</name>
</gene>
<evidence type="ECO:0000313" key="2">
    <source>
        <dbReference type="Proteomes" id="UP000029224"/>
    </source>
</evidence>
<evidence type="ECO:0000313" key="1">
    <source>
        <dbReference type="EMBL" id="GAL34242.1"/>
    </source>
</evidence>
<comment type="caution">
    <text evidence="1">The sequence shown here is derived from an EMBL/GenBank/DDBJ whole genome shotgun (WGS) entry which is preliminary data.</text>
</comment>
<reference evidence="1 2" key="1">
    <citation type="submission" date="2014-09" db="EMBL/GenBank/DDBJ databases">
        <title>Vibrio maritimus JCM 19240. (C210) whole genome shotgun sequence.</title>
        <authorList>
            <person name="Sawabe T."/>
            <person name="Meirelles P."/>
            <person name="Nakanishi M."/>
            <person name="Sayaka M."/>
            <person name="Hattori M."/>
            <person name="Ohkuma M."/>
        </authorList>
    </citation>
    <scope>NUCLEOTIDE SEQUENCE [LARGE SCALE GENOMIC DNA]</scope>
    <source>
        <strain evidence="1 2">JCM 19240</strain>
    </source>
</reference>
<protein>
    <submittedName>
        <fullName evidence="1">Protein TadG</fullName>
    </submittedName>
</protein>
<dbReference type="AlphaFoldDB" id="A0A090TT68"/>
<accession>A0A090TT68</accession>
<sequence length="63" mass="7025">MIPGLYIGVIGIDFRASHSKGFQQCVVDQNEDIIDVKDLDDLIDKIEELIRKGSKSSGVTKLY</sequence>
<dbReference type="Proteomes" id="UP000029224">
    <property type="component" value="Unassembled WGS sequence"/>
</dbReference>
<proteinExistence type="predicted"/>
<dbReference type="EMBL" id="BBMT01000004">
    <property type="protein sequence ID" value="GAL34242.1"/>
    <property type="molecule type" value="Genomic_DNA"/>
</dbReference>